<evidence type="ECO:0000256" key="2">
    <source>
        <dbReference type="SAM" id="Phobius"/>
    </source>
</evidence>
<dbReference type="EMBL" id="QXFX01002929">
    <property type="protein sequence ID" value="KAE9072504.1"/>
    <property type="molecule type" value="Genomic_DNA"/>
</dbReference>
<reference evidence="6 7" key="1">
    <citation type="submission" date="2018-09" db="EMBL/GenBank/DDBJ databases">
        <title>Genomic investigation of the strawberry pathogen Phytophthora fragariae indicates pathogenicity is determined by transcriptional variation in three key races.</title>
        <authorList>
            <person name="Adams T.M."/>
            <person name="Armitage A.D."/>
            <person name="Sobczyk M.K."/>
            <person name="Bates H.J."/>
            <person name="Dunwell J.M."/>
            <person name="Nellist C.F."/>
            <person name="Harrison R.J."/>
        </authorList>
    </citation>
    <scope>NUCLEOTIDE SEQUENCE [LARGE SCALE GENOMIC DNA]</scope>
    <source>
        <strain evidence="5 7">BC-23</strain>
        <strain evidence="4 8">ONT-3</strain>
        <strain evidence="3 6">SCRP245</strain>
    </source>
</reference>
<feature type="transmembrane region" description="Helical" evidence="2">
    <location>
        <begin position="524"/>
        <end position="541"/>
    </location>
</feature>
<feature type="transmembrane region" description="Helical" evidence="2">
    <location>
        <begin position="221"/>
        <end position="239"/>
    </location>
</feature>
<feature type="transmembrane region" description="Helical" evidence="2">
    <location>
        <begin position="160"/>
        <end position="178"/>
    </location>
</feature>
<feature type="transmembrane region" description="Helical" evidence="2">
    <location>
        <begin position="281"/>
        <end position="301"/>
    </location>
</feature>
<feature type="transmembrane region" description="Helical" evidence="2">
    <location>
        <begin position="190"/>
        <end position="209"/>
    </location>
</feature>
<dbReference type="EMBL" id="QXFW01003269">
    <property type="protein sequence ID" value="KAE8971855.1"/>
    <property type="molecule type" value="Genomic_DNA"/>
</dbReference>
<keyword evidence="2" id="KW-0472">Membrane</keyword>
<dbReference type="Proteomes" id="UP000460718">
    <property type="component" value="Unassembled WGS sequence"/>
</dbReference>
<feature type="transmembrane region" description="Helical" evidence="2">
    <location>
        <begin position="119"/>
        <end position="140"/>
    </location>
</feature>
<feature type="transmembrane region" description="Helical" evidence="2">
    <location>
        <begin position="553"/>
        <end position="577"/>
    </location>
</feature>
<keyword evidence="2" id="KW-0812">Transmembrane</keyword>
<evidence type="ECO:0000313" key="8">
    <source>
        <dbReference type="Proteomes" id="UP000488956"/>
    </source>
</evidence>
<dbReference type="Proteomes" id="UP000476176">
    <property type="component" value="Unassembled WGS sequence"/>
</dbReference>
<feature type="transmembrane region" description="Helical" evidence="2">
    <location>
        <begin position="251"/>
        <end position="275"/>
    </location>
</feature>
<organism evidence="3 6">
    <name type="scientific">Phytophthora fragariae</name>
    <dbReference type="NCBI Taxonomy" id="53985"/>
    <lineage>
        <taxon>Eukaryota</taxon>
        <taxon>Sar</taxon>
        <taxon>Stramenopiles</taxon>
        <taxon>Oomycota</taxon>
        <taxon>Peronosporomycetes</taxon>
        <taxon>Peronosporales</taxon>
        <taxon>Peronosporaceae</taxon>
        <taxon>Phytophthora</taxon>
    </lineage>
</organism>
<dbReference type="EMBL" id="QXGC01002907">
    <property type="protein sequence ID" value="KAE9180485.1"/>
    <property type="molecule type" value="Genomic_DNA"/>
</dbReference>
<dbReference type="AlphaFoldDB" id="A0A6A3HT39"/>
<evidence type="ECO:0000313" key="7">
    <source>
        <dbReference type="Proteomes" id="UP000476176"/>
    </source>
</evidence>
<sequence>MNALPARLPVPPSVTRINTGLSLPTRTSLPRASNITSSSGAPTITTSRELSDSPAQPGYSTEKTSPQSKKLHVTKEETTSTLSRCFEWQGPSLKYVGRYSIDKLLALEDYQRVVSPLRVLGVLLLTPMPSLVVVVLLAAIPLESPLLSVEKNVTYFVQSFLANDAMIFSLLLFVRCSLGLPSKLYSHSDSMLVSVLAAACNELVMLGVAKVWRFPVPFDPFVRIPSVVVLFVLFQKLVIRSRLRHYHQQVLRLLPLLCFEYFVLVIFHVLAVVFVKVPSSVQAGLTAAFPVLFALIKRMIWCFSHPLQDMSTDVTLCAVVIFGSLLRMICLQSVHSLEVGVLLVFLDAIHGLIETWLYLGHKFIVDGRQTTRTAVKIVESALFPTAVSANDVLGVAKLLPNTFAFLGNSLKGASVPVERPERLLKTSRLGSKTHTRKKSTLHKFHCDLSKKFSASIVVMDVEPFAQLGLTTAPISEAYALPLVCIDDVDISHREHAKLLSQALQLLFASEMLIFAEYFELAGAVVYSLYSLALYHMPYANYNFSFIGVSTREFWFSFGSTTVYGVFKLVSLLALFALVRTKYGVSTLYQLAFILEKYWMSVQGKLMSALLFTFILNTVHHGMDSSLKFDWENIVSGASG</sequence>
<protein>
    <submittedName>
        <fullName evidence="3">Uncharacterized protein</fullName>
    </submittedName>
</protein>
<keyword evidence="2" id="KW-1133">Transmembrane helix</keyword>
<evidence type="ECO:0000313" key="5">
    <source>
        <dbReference type="EMBL" id="KAE9180485.1"/>
    </source>
</evidence>
<feature type="compositionally biased region" description="Polar residues" evidence="1">
    <location>
        <begin position="15"/>
        <end position="48"/>
    </location>
</feature>
<feature type="region of interest" description="Disordered" evidence="1">
    <location>
        <begin position="1"/>
        <end position="75"/>
    </location>
</feature>
<feature type="transmembrane region" description="Helical" evidence="2">
    <location>
        <begin position="597"/>
        <end position="618"/>
    </location>
</feature>
<feature type="transmembrane region" description="Helical" evidence="2">
    <location>
        <begin position="313"/>
        <end position="334"/>
    </location>
</feature>
<accession>A0A6A3HT39</accession>
<evidence type="ECO:0000256" key="1">
    <source>
        <dbReference type="SAM" id="MobiDB-lite"/>
    </source>
</evidence>
<name>A0A6A3HT39_9STRA</name>
<evidence type="ECO:0000313" key="6">
    <source>
        <dbReference type="Proteomes" id="UP000460718"/>
    </source>
</evidence>
<comment type="caution">
    <text evidence="3">The sequence shown here is derived from an EMBL/GenBank/DDBJ whole genome shotgun (WGS) entry which is preliminary data.</text>
</comment>
<gene>
    <name evidence="5" type="ORF">PF004_g24828</name>
    <name evidence="4" type="ORF">PF010_g25456</name>
    <name evidence="3" type="ORF">PF011_g25874</name>
</gene>
<feature type="transmembrane region" description="Helical" evidence="2">
    <location>
        <begin position="340"/>
        <end position="359"/>
    </location>
</feature>
<dbReference type="Proteomes" id="UP000488956">
    <property type="component" value="Unassembled WGS sequence"/>
</dbReference>
<evidence type="ECO:0000313" key="3">
    <source>
        <dbReference type="EMBL" id="KAE8971855.1"/>
    </source>
</evidence>
<feature type="compositionally biased region" description="Polar residues" evidence="1">
    <location>
        <begin position="58"/>
        <end position="68"/>
    </location>
</feature>
<proteinExistence type="predicted"/>
<evidence type="ECO:0000313" key="4">
    <source>
        <dbReference type="EMBL" id="KAE9072504.1"/>
    </source>
</evidence>